<name>A0AAD8BL34_BIOPF</name>
<feature type="non-terminal residue" evidence="4">
    <location>
        <position position="1"/>
    </location>
</feature>
<dbReference type="Pfam" id="PF00089">
    <property type="entry name" value="Trypsin"/>
    <property type="match status" value="1"/>
</dbReference>
<sequence length="261" mass="28865">VLTAAHCVEGVDVSDLRAVVGLLNLYGPPTGYEQFVSISKINMYEDHWLINNNEIYDIAVLTLATPVRPNKNVETVSDSLLWMSSSEIANTGPNHGRDRNIEFDFGSGIRENSMLGNCIQAIDMNCMCGTLRRQCPCQKTQRQDLNLTEICTSDHISESDLKGGELIPAKPNAMVDEHYKGASWAYLTDEAEKDYELETMSTSGPTTVSRDVHGRGPLTRLLRTTTLESTVIATISICSKRLTTLNSTNFPCVRWLTSATI</sequence>
<evidence type="ECO:0000313" key="4">
    <source>
        <dbReference type="EMBL" id="KAK0056266.1"/>
    </source>
</evidence>
<dbReference type="GO" id="GO:0006508">
    <property type="term" value="P:proteolysis"/>
    <property type="evidence" value="ECO:0007669"/>
    <property type="project" value="InterPro"/>
</dbReference>
<dbReference type="Proteomes" id="UP001233172">
    <property type="component" value="Unassembled WGS sequence"/>
</dbReference>
<dbReference type="PROSITE" id="PS00134">
    <property type="entry name" value="TRYPSIN_HIS"/>
    <property type="match status" value="1"/>
</dbReference>
<dbReference type="InterPro" id="IPR018114">
    <property type="entry name" value="TRYPSIN_HIS"/>
</dbReference>
<keyword evidence="5" id="KW-1185">Reference proteome</keyword>
<dbReference type="SUPFAM" id="SSF50494">
    <property type="entry name" value="Trypsin-like serine proteases"/>
    <property type="match status" value="1"/>
</dbReference>
<comment type="caution">
    <text evidence="4">The sequence shown here is derived from an EMBL/GenBank/DDBJ whole genome shotgun (WGS) entry which is preliminary data.</text>
</comment>
<feature type="non-terminal residue" evidence="4">
    <location>
        <position position="261"/>
    </location>
</feature>
<dbReference type="AlphaFoldDB" id="A0AAD8BL34"/>
<gene>
    <name evidence="2" type="ORF">Bpfe_014348</name>
    <name evidence="3" type="ORF">Bpfe_014351</name>
    <name evidence="4" type="ORF">Bpfe_014353</name>
</gene>
<dbReference type="Gene3D" id="2.40.10.10">
    <property type="entry name" value="Trypsin-like serine proteases"/>
    <property type="match status" value="1"/>
</dbReference>
<dbReference type="InterPro" id="IPR043504">
    <property type="entry name" value="Peptidase_S1_PA_chymotrypsin"/>
</dbReference>
<dbReference type="InterPro" id="IPR001254">
    <property type="entry name" value="Trypsin_dom"/>
</dbReference>
<dbReference type="GO" id="GO:0004252">
    <property type="term" value="F:serine-type endopeptidase activity"/>
    <property type="evidence" value="ECO:0007669"/>
    <property type="project" value="InterPro"/>
</dbReference>
<evidence type="ECO:0000313" key="5">
    <source>
        <dbReference type="Proteomes" id="UP001233172"/>
    </source>
</evidence>
<proteinExistence type="predicted"/>
<organism evidence="4 5">
    <name type="scientific">Biomphalaria pfeifferi</name>
    <name type="common">Bloodfluke planorb</name>
    <name type="synonym">Freshwater snail</name>
    <dbReference type="NCBI Taxonomy" id="112525"/>
    <lineage>
        <taxon>Eukaryota</taxon>
        <taxon>Metazoa</taxon>
        <taxon>Spiralia</taxon>
        <taxon>Lophotrochozoa</taxon>
        <taxon>Mollusca</taxon>
        <taxon>Gastropoda</taxon>
        <taxon>Heterobranchia</taxon>
        <taxon>Euthyneura</taxon>
        <taxon>Panpulmonata</taxon>
        <taxon>Hygrophila</taxon>
        <taxon>Lymnaeoidea</taxon>
        <taxon>Planorbidae</taxon>
        <taxon>Biomphalaria</taxon>
    </lineage>
</organism>
<dbReference type="EMBL" id="JASAOG010000063">
    <property type="protein sequence ID" value="KAK0056261.1"/>
    <property type="molecule type" value="Genomic_DNA"/>
</dbReference>
<reference evidence="4" key="1">
    <citation type="journal article" date="2023" name="PLoS Negl. Trop. Dis.">
        <title>A genome sequence for Biomphalaria pfeifferi, the major vector snail for the human-infecting parasite Schistosoma mansoni.</title>
        <authorList>
            <person name="Bu L."/>
            <person name="Lu L."/>
            <person name="Laidemitt M.R."/>
            <person name="Zhang S.M."/>
            <person name="Mutuku M."/>
            <person name="Mkoji G."/>
            <person name="Steinauer M."/>
            <person name="Loker E.S."/>
        </authorList>
    </citation>
    <scope>NUCLEOTIDE SEQUENCE</scope>
    <source>
        <strain evidence="4">KasaAsao</strain>
    </source>
</reference>
<dbReference type="EMBL" id="JASAOG010000063">
    <property type="protein sequence ID" value="KAK0056266.1"/>
    <property type="molecule type" value="Genomic_DNA"/>
</dbReference>
<evidence type="ECO:0000259" key="1">
    <source>
        <dbReference type="Pfam" id="PF00089"/>
    </source>
</evidence>
<evidence type="ECO:0000313" key="3">
    <source>
        <dbReference type="EMBL" id="KAK0056264.1"/>
    </source>
</evidence>
<dbReference type="EMBL" id="JASAOG010000063">
    <property type="protein sequence ID" value="KAK0056264.1"/>
    <property type="molecule type" value="Genomic_DNA"/>
</dbReference>
<evidence type="ECO:0000313" key="2">
    <source>
        <dbReference type="EMBL" id="KAK0056261.1"/>
    </source>
</evidence>
<reference evidence="4" key="2">
    <citation type="submission" date="2023-04" db="EMBL/GenBank/DDBJ databases">
        <authorList>
            <person name="Bu L."/>
            <person name="Lu L."/>
            <person name="Laidemitt M.R."/>
            <person name="Zhang S.M."/>
            <person name="Mutuku M."/>
            <person name="Mkoji G."/>
            <person name="Steinauer M."/>
            <person name="Loker E.S."/>
        </authorList>
    </citation>
    <scope>NUCLEOTIDE SEQUENCE</scope>
    <source>
        <strain evidence="4">KasaAsao</strain>
        <tissue evidence="4">Whole Snail</tissue>
    </source>
</reference>
<protein>
    <submittedName>
        <fullName evidence="4">Fibrinolytic enzyme isozyme C</fullName>
    </submittedName>
</protein>
<dbReference type="InterPro" id="IPR009003">
    <property type="entry name" value="Peptidase_S1_PA"/>
</dbReference>
<accession>A0AAD8BL34</accession>
<feature type="domain" description="Peptidase S1" evidence="1">
    <location>
        <begin position="1"/>
        <end position="77"/>
    </location>
</feature>